<dbReference type="RefSeq" id="WP_245330686.1">
    <property type="nucleotide sequence ID" value="NZ_JAGGLI010000001.1"/>
</dbReference>
<dbReference type="Gene3D" id="1.10.1760.20">
    <property type="match status" value="1"/>
</dbReference>
<feature type="transmembrane region" description="Helical" evidence="1">
    <location>
        <begin position="163"/>
        <end position="187"/>
    </location>
</feature>
<dbReference type="Pfam" id="PF12822">
    <property type="entry name" value="ECF_trnsprt"/>
    <property type="match status" value="1"/>
</dbReference>
<comment type="caution">
    <text evidence="2">The sequence shown here is derived from an EMBL/GenBank/DDBJ whole genome shotgun (WGS) entry which is preliminary data.</text>
</comment>
<dbReference type="InterPro" id="IPR024529">
    <property type="entry name" value="ECF_trnsprt_substrate-spec"/>
</dbReference>
<gene>
    <name evidence="2" type="ORF">J2Z35_000079</name>
</gene>
<keyword evidence="1" id="KW-0472">Membrane</keyword>
<evidence type="ECO:0000313" key="3">
    <source>
        <dbReference type="Proteomes" id="UP001314903"/>
    </source>
</evidence>
<evidence type="ECO:0000313" key="2">
    <source>
        <dbReference type="EMBL" id="MBP2026290.1"/>
    </source>
</evidence>
<protein>
    <submittedName>
        <fullName evidence="2">Membrane protein</fullName>
    </submittedName>
</protein>
<name>A0ABS4KEU3_9FIRM</name>
<accession>A0ABS4KEU3</accession>
<evidence type="ECO:0000256" key="1">
    <source>
        <dbReference type="SAM" id="Phobius"/>
    </source>
</evidence>
<dbReference type="Proteomes" id="UP001314903">
    <property type="component" value="Unassembled WGS sequence"/>
</dbReference>
<feature type="transmembrane region" description="Helical" evidence="1">
    <location>
        <begin position="15"/>
        <end position="37"/>
    </location>
</feature>
<dbReference type="EMBL" id="JAGGLI010000001">
    <property type="protein sequence ID" value="MBP2026290.1"/>
    <property type="molecule type" value="Genomic_DNA"/>
</dbReference>
<proteinExistence type="predicted"/>
<reference evidence="2 3" key="1">
    <citation type="submission" date="2021-03" db="EMBL/GenBank/DDBJ databases">
        <title>Genomic Encyclopedia of Type Strains, Phase IV (KMG-IV): sequencing the most valuable type-strain genomes for metagenomic binning, comparative biology and taxonomic classification.</title>
        <authorList>
            <person name="Goeker M."/>
        </authorList>
    </citation>
    <scope>NUCLEOTIDE SEQUENCE [LARGE SCALE GENOMIC DNA]</scope>
    <source>
        <strain evidence="2 3">DSM 27512</strain>
    </source>
</reference>
<feature type="transmembrane region" description="Helical" evidence="1">
    <location>
        <begin position="49"/>
        <end position="74"/>
    </location>
</feature>
<keyword evidence="3" id="KW-1185">Reference proteome</keyword>
<feature type="transmembrane region" description="Helical" evidence="1">
    <location>
        <begin position="120"/>
        <end position="143"/>
    </location>
</feature>
<feature type="transmembrane region" description="Helical" evidence="1">
    <location>
        <begin position="86"/>
        <end position="108"/>
    </location>
</feature>
<organism evidence="2 3">
    <name type="scientific">Acetoanaerobium pronyense</name>
    <dbReference type="NCBI Taxonomy" id="1482736"/>
    <lineage>
        <taxon>Bacteria</taxon>
        <taxon>Bacillati</taxon>
        <taxon>Bacillota</taxon>
        <taxon>Clostridia</taxon>
        <taxon>Peptostreptococcales</taxon>
        <taxon>Filifactoraceae</taxon>
        <taxon>Acetoanaerobium</taxon>
    </lineage>
</organism>
<keyword evidence="1" id="KW-1133">Transmembrane helix</keyword>
<keyword evidence="1" id="KW-0812">Transmembrane</keyword>
<sequence length="195" mass="20680">MVEVKKKTFSVRHMAVTGMLGAISVILGMTPLGFIPVGPTNATIMHIPVIIGAIVEGPIVGMAVGLIFGIFSLIRSITTPTPVSFVFWNPLVSILPRILIGLVSYYVYKGTFKITKNETVSFGITGALGTLTNTLGVLGMVYILYAERFVSALGMSGEKAFTVISSIGIANGLPEMFVAMLIVTAAVKGIKKIKK</sequence>